<reference evidence="2 3" key="1">
    <citation type="submission" date="2018-09" db="EMBL/GenBank/DDBJ databases">
        <title>Nesterenkonia natronophila sp. nov., an alkaliphilic actinobacteriume isolated from a soda lake, and emended description of the genus Nesterenkonia.</title>
        <authorList>
            <person name="Menes R.J."/>
            <person name="Iriarte A."/>
        </authorList>
    </citation>
    <scope>NUCLEOTIDE SEQUENCE [LARGE SCALE GENOMIC DNA]</scope>
    <source>
        <strain evidence="2 3">M8</strain>
    </source>
</reference>
<organism evidence="2 3">
    <name type="scientific">Nesterenkonia natronophila</name>
    <dbReference type="NCBI Taxonomy" id="2174932"/>
    <lineage>
        <taxon>Bacteria</taxon>
        <taxon>Bacillati</taxon>
        <taxon>Actinomycetota</taxon>
        <taxon>Actinomycetes</taxon>
        <taxon>Micrococcales</taxon>
        <taxon>Micrococcaceae</taxon>
        <taxon>Nesterenkonia</taxon>
    </lineage>
</organism>
<dbReference type="EMBL" id="QYZP01000002">
    <property type="protein sequence ID" value="RJN31994.1"/>
    <property type="molecule type" value="Genomic_DNA"/>
</dbReference>
<keyword evidence="3" id="KW-1185">Reference proteome</keyword>
<dbReference type="Pfam" id="PF10724">
    <property type="entry name" value="DUF2516"/>
    <property type="match status" value="1"/>
</dbReference>
<dbReference type="OrthoDB" id="4774469at2"/>
<keyword evidence="1" id="KW-1133">Transmembrane helix</keyword>
<accession>A0A3A4FB18</accession>
<sequence length="90" mass="9386">MHIVLAIGCIVLAVVALVKCLPKNPDMFFVQNKRTKGFWTGMTGGAVALTLLGFLGIGPFGLLFLLAGACMAAVYLADVNPAVSGKPDSY</sequence>
<evidence type="ECO:0000313" key="3">
    <source>
        <dbReference type="Proteomes" id="UP000266615"/>
    </source>
</evidence>
<evidence type="ECO:0000256" key="1">
    <source>
        <dbReference type="SAM" id="Phobius"/>
    </source>
</evidence>
<gene>
    <name evidence="2" type="ORF">D3250_07800</name>
</gene>
<name>A0A3A4FB18_9MICC</name>
<feature type="transmembrane region" description="Helical" evidence="1">
    <location>
        <begin position="44"/>
        <end position="77"/>
    </location>
</feature>
<evidence type="ECO:0000313" key="2">
    <source>
        <dbReference type="EMBL" id="RJN31994.1"/>
    </source>
</evidence>
<proteinExistence type="predicted"/>
<keyword evidence="1" id="KW-0472">Membrane</keyword>
<dbReference type="Proteomes" id="UP000266615">
    <property type="component" value="Unassembled WGS sequence"/>
</dbReference>
<dbReference type="InterPro" id="IPR019662">
    <property type="entry name" value="DUF2516"/>
</dbReference>
<keyword evidence="1" id="KW-0812">Transmembrane</keyword>
<protein>
    <submittedName>
        <fullName evidence="2">DUF2516 family protein</fullName>
    </submittedName>
</protein>
<dbReference type="AlphaFoldDB" id="A0A3A4FB18"/>
<comment type="caution">
    <text evidence="2">The sequence shown here is derived from an EMBL/GenBank/DDBJ whole genome shotgun (WGS) entry which is preliminary data.</text>
</comment>